<dbReference type="AlphaFoldDB" id="A0A5N8XBS9"/>
<dbReference type="SUPFAM" id="SSF52540">
    <property type="entry name" value="P-loop containing nucleoside triphosphate hydrolases"/>
    <property type="match status" value="1"/>
</dbReference>
<dbReference type="InterPro" id="IPR041685">
    <property type="entry name" value="AAA_GajA/Old/RecF-like"/>
</dbReference>
<gene>
    <name evidence="2" type="ORF">FNH08_03995</name>
</gene>
<dbReference type="EMBL" id="VJZC01000014">
    <property type="protein sequence ID" value="MPY56368.1"/>
    <property type="molecule type" value="Genomic_DNA"/>
</dbReference>
<dbReference type="Gene3D" id="3.40.50.300">
    <property type="entry name" value="P-loop containing nucleotide triphosphate hydrolases"/>
    <property type="match status" value="1"/>
</dbReference>
<evidence type="ECO:0000259" key="1">
    <source>
        <dbReference type="Pfam" id="PF13175"/>
    </source>
</evidence>
<comment type="caution">
    <text evidence="2">The sequence shown here is derived from an EMBL/GenBank/DDBJ whole genome shotgun (WGS) entry which is preliminary data.</text>
</comment>
<proteinExistence type="predicted"/>
<dbReference type="Pfam" id="PF13175">
    <property type="entry name" value="AAA_15"/>
    <property type="match status" value="1"/>
</dbReference>
<keyword evidence="3" id="KW-1185">Reference proteome</keyword>
<sequence>MMQPQGLRRRERGTGLIRSSSARVQVLIGIGARQGVGVSQTGMSGVIPGQRAGLSELPSRKTPMPPHLTKAVIQNFRLLRETELSFTDDVTLCVGRNNTGKTSLAKLFKLFLAKKDSVLRIEDFSAECYAEFLDAHRLYVAGEKEQARGRIPKVTLTLHIGYDANCVSATRESWFWITFSARATEGYRNRDHERPRALRRTRLRSRSKLARPNICRFSILILMLWPSTAPEL</sequence>
<protein>
    <submittedName>
        <fullName evidence="2">ATP-binding protein</fullName>
    </submittedName>
</protein>
<dbReference type="Proteomes" id="UP000400924">
    <property type="component" value="Unassembled WGS sequence"/>
</dbReference>
<reference evidence="2 3" key="1">
    <citation type="submission" date="2019-07" db="EMBL/GenBank/DDBJ databases">
        <title>New species of Amycolatopsis and Streptomyces.</title>
        <authorList>
            <person name="Duangmal K."/>
            <person name="Teo W.F.A."/>
            <person name="Lipun K."/>
        </authorList>
    </citation>
    <scope>NUCLEOTIDE SEQUENCE [LARGE SCALE GENOMIC DNA]</scope>
    <source>
        <strain evidence="2 3">NBRC 106415</strain>
    </source>
</reference>
<dbReference type="OrthoDB" id="3237462at2"/>
<name>A0A5N8XBS9_9ACTN</name>
<accession>A0A5N8XBS9</accession>
<evidence type="ECO:0000313" key="2">
    <source>
        <dbReference type="EMBL" id="MPY56368.1"/>
    </source>
</evidence>
<keyword evidence="2" id="KW-0547">Nucleotide-binding</keyword>
<feature type="domain" description="Endonuclease GajA/Old nuclease/RecF-like AAA" evidence="1">
    <location>
        <begin position="71"/>
        <end position="126"/>
    </location>
</feature>
<keyword evidence="2" id="KW-0067">ATP-binding</keyword>
<dbReference type="GO" id="GO:0005524">
    <property type="term" value="F:ATP binding"/>
    <property type="evidence" value="ECO:0007669"/>
    <property type="project" value="UniProtKB-KW"/>
</dbReference>
<evidence type="ECO:0000313" key="3">
    <source>
        <dbReference type="Proteomes" id="UP000400924"/>
    </source>
</evidence>
<organism evidence="2 3">
    <name type="scientific">Streptomyces spongiae</name>
    <dbReference type="NCBI Taxonomy" id="565072"/>
    <lineage>
        <taxon>Bacteria</taxon>
        <taxon>Bacillati</taxon>
        <taxon>Actinomycetota</taxon>
        <taxon>Actinomycetes</taxon>
        <taxon>Kitasatosporales</taxon>
        <taxon>Streptomycetaceae</taxon>
        <taxon>Streptomyces</taxon>
    </lineage>
</organism>
<dbReference type="InterPro" id="IPR027417">
    <property type="entry name" value="P-loop_NTPase"/>
</dbReference>